<dbReference type="InterPro" id="IPR036770">
    <property type="entry name" value="Ankyrin_rpt-contain_sf"/>
</dbReference>
<feature type="repeat" description="ANK" evidence="7">
    <location>
        <begin position="1262"/>
        <end position="1294"/>
    </location>
</feature>
<evidence type="ECO:0000256" key="2">
    <source>
        <dbReference type="ARBA" id="ARBA00022676"/>
    </source>
</evidence>
<feature type="compositionally biased region" description="Basic residues" evidence="9">
    <location>
        <begin position="19"/>
        <end position="33"/>
    </location>
</feature>
<evidence type="ECO:0000256" key="7">
    <source>
        <dbReference type="PROSITE-ProRule" id="PRU00023"/>
    </source>
</evidence>
<dbReference type="InterPro" id="IPR004102">
    <property type="entry name" value="Poly(ADP-ribose)pol_reg_dom"/>
</dbReference>
<feature type="region of interest" description="Disordered" evidence="9">
    <location>
        <begin position="961"/>
        <end position="983"/>
    </location>
</feature>
<evidence type="ECO:0000313" key="14">
    <source>
        <dbReference type="Proteomes" id="UP001175271"/>
    </source>
</evidence>
<dbReference type="InterPro" id="IPR002110">
    <property type="entry name" value="Ankyrin_rpt"/>
</dbReference>
<feature type="region of interest" description="Disordered" evidence="9">
    <location>
        <begin position="1658"/>
        <end position="1679"/>
    </location>
</feature>
<feature type="repeat" description="ANK" evidence="7">
    <location>
        <begin position="586"/>
        <end position="618"/>
    </location>
</feature>
<feature type="repeat" description="ANK" evidence="7">
    <location>
        <begin position="552"/>
        <end position="576"/>
    </location>
</feature>
<dbReference type="InterPro" id="IPR036616">
    <property type="entry name" value="Poly(ADP-ribose)pol_reg_dom_sf"/>
</dbReference>
<feature type="region of interest" description="Disordered" evidence="9">
    <location>
        <begin position="1790"/>
        <end position="1813"/>
    </location>
</feature>
<accession>A0AA39LUX8</accession>
<evidence type="ECO:0000256" key="9">
    <source>
        <dbReference type="SAM" id="MobiDB-lite"/>
    </source>
</evidence>
<dbReference type="InterPro" id="IPR036930">
    <property type="entry name" value="WGR_dom_sf"/>
</dbReference>
<feature type="compositionally biased region" description="Basic and acidic residues" evidence="9">
    <location>
        <begin position="1666"/>
        <end position="1679"/>
    </location>
</feature>
<dbReference type="Gene3D" id="2.20.140.10">
    <property type="entry name" value="WGR domain"/>
    <property type="match status" value="1"/>
</dbReference>
<keyword evidence="4" id="KW-0548">Nucleotidyltransferase</keyword>
<dbReference type="GO" id="GO:0003950">
    <property type="term" value="F:NAD+ poly-ADP-ribosyltransferase activity"/>
    <property type="evidence" value="ECO:0007669"/>
    <property type="project" value="UniProtKB-UniRule"/>
</dbReference>
<dbReference type="InterPro" id="IPR050800">
    <property type="entry name" value="ARTD/PARP"/>
</dbReference>
<evidence type="ECO:0000259" key="11">
    <source>
        <dbReference type="PROSITE" id="PS51060"/>
    </source>
</evidence>
<dbReference type="SUPFAM" id="SSF142921">
    <property type="entry name" value="WGR domain-like"/>
    <property type="match status" value="1"/>
</dbReference>
<dbReference type="GO" id="GO:0005730">
    <property type="term" value="C:nucleolus"/>
    <property type="evidence" value="ECO:0007669"/>
    <property type="project" value="TreeGrafter"/>
</dbReference>
<dbReference type="GO" id="GO:0016779">
    <property type="term" value="F:nucleotidyltransferase activity"/>
    <property type="evidence" value="ECO:0007669"/>
    <property type="project" value="UniProtKB-KW"/>
</dbReference>
<evidence type="ECO:0000256" key="6">
    <source>
        <dbReference type="ARBA" id="ARBA00023242"/>
    </source>
</evidence>
<evidence type="ECO:0000256" key="3">
    <source>
        <dbReference type="ARBA" id="ARBA00022679"/>
    </source>
</evidence>
<keyword evidence="7" id="KW-0040">ANK repeat</keyword>
<feature type="region of interest" description="Disordered" evidence="9">
    <location>
        <begin position="1"/>
        <end position="124"/>
    </location>
</feature>
<dbReference type="GO" id="GO:0006302">
    <property type="term" value="P:double-strand break repair"/>
    <property type="evidence" value="ECO:0007669"/>
    <property type="project" value="TreeGrafter"/>
</dbReference>
<dbReference type="Pfam" id="PF12796">
    <property type="entry name" value="Ank_2"/>
    <property type="match status" value="5"/>
</dbReference>
<dbReference type="SMART" id="SM00773">
    <property type="entry name" value="WGR"/>
    <property type="match status" value="1"/>
</dbReference>
<keyword evidence="6" id="KW-0539">Nucleus</keyword>
<dbReference type="Pfam" id="PF02877">
    <property type="entry name" value="PARP_reg"/>
    <property type="match status" value="1"/>
</dbReference>
<evidence type="ECO:0000313" key="13">
    <source>
        <dbReference type="EMBL" id="KAK0410553.1"/>
    </source>
</evidence>
<dbReference type="PROSITE" id="PS50297">
    <property type="entry name" value="ANK_REP_REGION"/>
    <property type="match status" value="4"/>
</dbReference>
<reference evidence="13" key="1">
    <citation type="submission" date="2023-06" db="EMBL/GenBank/DDBJ databases">
        <title>Genomic analysis of the entomopathogenic nematode Steinernema hermaphroditum.</title>
        <authorList>
            <person name="Schwarz E.M."/>
            <person name="Heppert J.K."/>
            <person name="Baniya A."/>
            <person name="Schwartz H.T."/>
            <person name="Tan C.-H."/>
            <person name="Antoshechkin I."/>
            <person name="Sternberg P.W."/>
            <person name="Goodrich-Blair H."/>
            <person name="Dillman A.R."/>
        </authorList>
    </citation>
    <scope>NUCLEOTIDE SEQUENCE</scope>
    <source>
        <strain evidence="13">PS9179</strain>
        <tissue evidence="13">Whole animal</tissue>
    </source>
</reference>
<dbReference type="PANTHER" id="PTHR10459">
    <property type="entry name" value="DNA LIGASE"/>
    <property type="match status" value="1"/>
</dbReference>
<feature type="domain" description="PARP alpha-helical" evidence="11">
    <location>
        <begin position="1939"/>
        <end position="2075"/>
    </location>
</feature>
<dbReference type="EMBL" id="JAUCMV010000003">
    <property type="protein sequence ID" value="KAK0410553.1"/>
    <property type="molecule type" value="Genomic_DNA"/>
</dbReference>
<dbReference type="Pfam" id="PF00023">
    <property type="entry name" value="Ank"/>
    <property type="match status" value="1"/>
</dbReference>
<dbReference type="EC" id="2.4.2.-" evidence="8"/>
<organism evidence="13 14">
    <name type="scientific">Steinernema hermaphroditum</name>
    <dbReference type="NCBI Taxonomy" id="289476"/>
    <lineage>
        <taxon>Eukaryota</taxon>
        <taxon>Metazoa</taxon>
        <taxon>Ecdysozoa</taxon>
        <taxon>Nematoda</taxon>
        <taxon>Chromadorea</taxon>
        <taxon>Rhabditida</taxon>
        <taxon>Tylenchina</taxon>
        <taxon>Panagrolaimomorpha</taxon>
        <taxon>Strongyloidoidea</taxon>
        <taxon>Steinernematidae</taxon>
        <taxon>Steinernema</taxon>
    </lineage>
</organism>
<feature type="compositionally biased region" description="Basic residues" evidence="9">
    <location>
        <begin position="75"/>
        <end position="102"/>
    </location>
</feature>
<dbReference type="GO" id="GO:0070212">
    <property type="term" value="P:protein poly-ADP-ribosylation"/>
    <property type="evidence" value="ECO:0007669"/>
    <property type="project" value="TreeGrafter"/>
</dbReference>
<dbReference type="SUPFAM" id="SSF48403">
    <property type="entry name" value="Ankyrin repeat"/>
    <property type="match status" value="3"/>
</dbReference>
<gene>
    <name evidence="13" type="ORF">QR680_005190</name>
</gene>
<dbReference type="PROSITE" id="PS51059">
    <property type="entry name" value="PARP_CATALYTIC"/>
    <property type="match status" value="1"/>
</dbReference>
<dbReference type="InterPro" id="IPR008893">
    <property type="entry name" value="WGR_domain"/>
</dbReference>
<dbReference type="SMART" id="SM00248">
    <property type="entry name" value="ANK"/>
    <property type="match status" value="15"/>
</dbReference>
<dbReference type="Pfam" id="PF05406">
    <property type="entry name" value="WGR"/>
    <property type="match status" value="1"/>
</dbReference>
<feature type="region of interest" description="Disordered" evidence="9">
    <location>
        <begin position="472"/>
        <end position="503"/>
    </location>
</feature>
<feature type="domain" description="PARP catalytic" evidence="10">
    <location>
        <begin position="2086"/>
        <end position="2308"/>
    </location>
</feature>
<sequence length="2308" mass="259270">MVRTRKQKEAPPKVDKIVQKKAARSKNIRKADKRKAPPPVQATRRSTRVSKQFVPFSAAEATKKKTTTARAVARSARRRAASVHRARSRSVQRAALARKRAPPKTEKKPSAKMPKAPKDKNASLQKRDFIENLKVNPLLFGPESKVARTVVSAAASTRLAIRYVLQRDVKALQKLVNDRKKFPSDGFEYGYAFEDCTVPETLAALTEDRKMIDTVLQLQKKLLEESPSERSSRPQIGESLLEKMSSGRRNFYMLGHATRAIEMTRGGREGNNALVNYDPRKKERDMPWDARRLMERDVSFATVEHLIASKDSHFDSRNFTTKIVNAVRFGHRKLAGKIAETYNSYNFNQLQIQTLLNDKQPLKKFMPVSTTKKAADNARITPFHTAAINPNVTYLKNLVEVDSNFNVPDADNWYTIHYAAVCEGPGPLEYLLKKETPLLLVNKRKETPLHSAAAAGRAENLRILVNALRSKMKEDDKEAGGESQEEDGPPPPKKTKSKVAVKDGVTSHLNAKERRGFTPLHLAVSHQRLDVVRFLLQQKEVDVEAQCGAGGGKMTPLMMACRLGNLEIANLLIDEGHSFVDKKDKLHRTALTHATMNGQTHIVAMLLRRGADVAASTDSSGNSAVHYACAYGWLDVLELLAKADSEAFTTPNAWHLTPLSVAYLKGHFDIVDYLLNGEFKENVSVNGKDNNGSTLISAVVGSYDEISEVDIKAQVDYLLQRGADSSIVDVHLRTPLHILAKTPAVLRTQKSKNKILTIEEYLQVVDSLIDSGADILAVDNEGEIAHTTALKTGNILLSNHLFQKNTAESAKRLLERNNAEVKTDNVLHLLAALPTKVLAEWKNSEVLTEAFFDVVPFFEELCKCASHSSLVSCLSEANAEGLTPLVFLSEKISSFYDSVKFEGSDDVLVQKKQIAEQVLNVMCELVKRFIDISPEAMMNKCETKKPKRQRENGNGGGYMLGHNPWNGNNNAASDNDKTRDEGNESTCMQSALRMKVLLDSPIVEEFLLNERKFSLRNPLLKILLEKATEHQLLKTILAAKEARGHLTPLLFSIENSRDEEGRYIMYTAHRNGILKSILKDRYVKEIRENEKEKVDVTERYECSALMFAAKHELNDLIDAFSPSEDIARDEDTHGNSVMHIFAQKATPDALRHLQRFSEGDVQMKPNHDGRHPLHFAVDHLKASDTDVSTDMIDWILDQDPQSARLQDVHGRTALHYAFVQKLSKGAKAFETSQEGAKRDPIAVVSVLLKFMDKKMINIADQFGNTALHYAAFHGSNISGGVLLSKGANSEATNLQGNTALCLAVLKEHEYVTLALIQAKSDVCREVFGDTVTQSDKEQLENLWRWIPNRVVASEKLQKSIASLVVRNGWQGIIYIILDLLSKSPSTLLDLITAAVEHRKYNLLNMLLRLLQRQKTSDAVGASDVVFHFFENLQDFTSGLTEQTSAVLDQLLSRGFKLEDKSLIAVADHGGVEILDDLLEKYNAKTLLEETSTVESVLVGLIRCWDTVEHARKVKLKQWIRRCVQKVSVDSDLEFPMPAFEGMEKFRETLEKRKTTPLLWAIQHGDVSLIRYLLAELKADVNKEDVKGRTPLMVAVLWNSPNSVDAIFDPTGSTKPAAENKSSSKKQKRNSGFAAMVNGSSAMSDEEDILDQLEREIQNEETEQGEDSGREETAKKDKLEPLKLTNNDLDITKTDSANRTFVDYFVEPFGWQNVSLLDRICKTAPPARSSLKRPMERALELGQYKMVCALAKIGRFPIPQWKAVEPVMQMPSPCVHDVAADSKAFLETQGGNQMAEKKKLAPKPNENSGYAESGDLVKCPENDTLYRVLLNKSDVQYGNYGFHNFYRMEVIQRRGSSLFVLFTNWGRIGEDVGQFQRTPFSTLEEAAKEFASIFRQKTGNEWTKLSTFEEKPGKYRLVEIDDEGEADLGEIEMKLEVSKERIEHDPIYRILADMSDVRRLQERCRSLKYDYNRTLSVPFGRIDRTKILRANETLDELRVVCTEMEATRKEGGSNTNRIVRLLKEQAELSNEFYKNMPLEGFSYCRLPVIDDKDIIKRFQSCLEELFEFDVAGSLITGAITAQSRGTDPVDYIADALECRLQLLDSNSTEAQQILQNIQNSSSARVKGIYSVVSKEPTQEFAQSKLKNRKYLWHGTKSENLLSILKHGLKATPSSAVQTGQIFGEGIYFADVFAKSEKYCRASSTGSKYALLCEVALGEVAPVTNMYYYCNCEQRIESKRVNTVHVYGRQRPNEEFDLTLQNGVTMPLGTISNSDMVTLGNEESRLYMDHSEFVCKDKKNSVVRYLVEFS</sequence>
<feature type="compositionally biased region" description="Basic and acidic residues" evidence="9">
    <location>
        <begin position="7"/>
        <end position="18"/>
    </location>
</feature>
<dbReference type="Gene3D" id="1.20.142.10">
    <property type="entry name" value="Poly(ADP-ribose) polymerase, regulatory domain"/>
    <property type="match status" value="1"/>
</dbReference>
<dbReference type="CDD" id="cd07997">
    <property type="entry name" value="WGR_PARP"/>
    <property type="match status" value="1"/>
</dbReference>
<evidence type="ECO:0000256" key="1">
    <source>
        <dbReference type="ARBA" id="ARBA00004123"/>
    </source>
</evidence>
<dbReference type="SUPFAM" id="SSF56399">
    <property type="entry name" value="ADP-ribosylation"/>
    <property type="match status" value="1"/>
</dbReference>
<dbReference type="PROSITE" id="PS51060">
    <property type="entry name" value="PARP_ALPHA_HD"/>
    <property type="match status" value="1"/>
</dbReference>
<comment type="subcellular location">
    <subcellularLocation>
        <location evidence="1">Nucleus</location>
    </subcellularLocation>
</comment>
<feature type="domain" description="WGR" evidence="12">
    <location>
        <begin position="1812"/>
        <end position="1914"/>
    </location>
</feature>
<evidence type="ECO:0000259" key="12">
    <source>
        <dbReference type="PROSITE" id="PS51977"/>
    </source>
</evidence>
<comment type="caution">
    <text evidence="13">The sequence shown here is derived from an EMBL/GenBank/DDBJ whole genome shotgun (WGS) entry which is preliminary data.</text>
</comment>
<keyword evidence="3 8" id="KW-0808">Transferase</keyword>
<evidence type="ECO:0000256" key="5">
    <source>
        <dbReference type="ARBA" id="ARBA00023027"/>
    </source>
</evidence>
<feature type="region of interest" description="Disordered" evidence="9">
    <location>
        <begin position="1607"/>
        <end position="1644"/>
    </location>
</feature>
<proteinExistence type="predicted"/>
<feature type="repeat" description="ANK" evidence="7">
    <location>
        <begin position="515"/>
        <end position="537"/>
    </location>
</feature>
<dbReference type="InterPro" id="IPR012317">
    <property type="entry name" value="Poly(ADP-ribose)pol_cat_dom"/>
</dbReference>
<dbReference type="SUPFAM" id="SSF47587">
    <property type="entry name" value="Domain of poly(ADP-ribose) polymerase"/>
    <property type="match status" value="1"/>
</dbReference>
<name>A0AA39LUX8_9BILA</name>
<keyword evidence="2 8" id="KW-0328">Glycosyltransferase</keyword>
<dbReference type="Proteomes" id="UP001175271">
    <property type="component" value="Unassembled WGS sequence"/>
</dbReference>
<evidence type="ECO:0000256" key="4">
    <source>
        <dbReference type="ARBA" id="ARBA00022695"/>
    </source>
</evidence>
<dbReference type="Gene3D" id="1.25.40.20">
    <property type="entry name" value="Ankyrin repeat-containing domain"/>
    <property type="match status" value="6"/>
</dbReference>
<dbReference type="Pfam" id="PF00644">
    <property type="entry name" value="PARP"/>
    <property type="match status" value="1"/>
</dbReference>
<protein>
    <recommendedName>
        <fullName evidence="8">Poly [ADP-ribose] polymerase</fullName>
        <shortName evidence="8">PARP</shortName>
        <ecNumber evidence="8">2.4.2.-</ecNumber>
    </recommendedName>
</protein>
<keyword evidence="14" id="KW-1185">Reference proteome</keyword>
<dbReference type="PANTHER" id="PTHR10459:SF117">
    <property type="entry name" value="POLY [ADP-RIBOSE] POLYMERASE TANKYRASE"/>
    <property type="match status" value="1"/>
</dbReference>
<keyword evidence="5 8" id="KW-0520">NAD</keyword>
<evidence type="ECO:0000259" key="10">
    <source>
        <dbReference type="PROSITE" id="PS51059"/>
    </source>
</evidence>
<dbReference type="Gene3D" id="3.90.228.10">
    <property type="match status" value="1"/>
</dbReference>
<evidence type="ECO:0000256" key="8">
    <source>
        <dbReference type="RuleBase" id="RU362114"/>
    </source>
</evidence>
<dbReference type="PROSITE" id="PS50088">
    <property type="entry name" value="ANK_REPEAT"/>
    <property type="match status" value="4"/>
</dbReference>
<dbReference type="PROSITE" id="PS51977">
    <property type="entry name" value="WGR"/>
    <property type="match status" value="1"/>
</dbReference>
<dbReference type="GO" id="GO:1990404">
    <property type="term" value="F:NAD+-protein mono-ADP-ribosyltransferase activity"/>
    <property type="evidence" value="ECO:0007669"/>
    <property type="project" value="TreeGrafter"/>
</dbReference>